<keyword evidence="5 7" id="KW-1133">Transmembrane helix</keyword>
<comment type="subcellular location">
    <subcellularLocation>
        <location evidence="1">Cell membrane</location>
        <topology evidence="1">Multi-pass membrane protein</topology>
    </subcellularLocation>
</comment>
<keyword evidence="9" id="KW-1185">Reference proteome</keyword>
<evidence type="ECO:0000313" key="9">
    <source>
        <dbReference type="Proteomes" id="UP000594459"/>
    </source>
</evidence>
<organism evidence="8 9">
    <name type="scientific">Qipengyuania soli</name>
    <dbReference type="NCBI Taxonomy" id="2782568"/>
    <lineage>
        <taxon>Bacteria</taxon>
        <taxon>Pseudomonadati</taxon>
        <taxon>Pseudomonadota</taxon>
        <taxon>Alphaproteobacteria</taxon>
        <taxon>Sphingomonadales</taxon>
        <taxon>Erythrobacteraceae</taxon>
        <taxon>Qipengyuania</taxon>
    </lineage>
</organism>
<keyword evidence="6 7" id="KW-0472">Membrane</keyword>
<reference evidence="8 9" key="1">
    <citation type="submission" date="2020-11" db="EMBL/GenBank/DDBJ databases">
        <title>The genome sequence of Erythrobacter sp. 6D36.</title>
        <authorList>
            <person name="Liu Y."/>
        </authorList>
    </citation>
    <scope>NUCLEOTIDE SEQUENCE [LARGE SCALE GENOMIC DNA]</scope>
    <source>
        <strain evidence="8 9">6D36</strain>
    </source>
</reference>
<dbReference type="PANTHER" id="PTHR33452:SF1">
    <property type="entry name" value="INNER MEMBRANE PROTEIN YPHA-RELATED"/>
    <property type="match status" value="1"/>
</dbReference>
<dbReference type="GO" id="GO:0005886">
    <property type="term" value="C:plasma membrane"/>
    <property type="evidence" value="ECO:0007669"/>
    <property type="project" value="UniProtKB-SubCell"/>
</dbReference>
<dbReference type="KEGG" id="qso:IRL76_09735"/>
<feature type="transmembrane region" description="Helical" evidence="7">
    <location>
        <begin position="111"/>
        <end position="131"/>
    </location>
</feature>
<evidence type="ECO:0000256" key="6">
    <source>
        <dbReference type="ARBA" id="ARBA00023136"/>
    </source>
</evidence>
<feature type="transmembrane region" description="Helical" evidence="7">
    <location>
        <begin position="85"/>
        <end position="105"/>
    </location>
</feature>
<comment type="similarity">
    <text evidence="2">Belongs to the DoxX family.</text>
</comment>
<evidence type="ECO:0000256" key="7">
    <source>
        <dbReference type="SAM" id="Phobius"/>
    </source>
</evidence>
<dbReference type="AlphaFoldDB" id="A0A7S8F327"/>
<dbReference type="Pfam" id="PF07681">
    <property type="entry name" value="DoxX"/>
    <property type="match status" value="1"/>
</dbReference>
<feature type="transmembrane region" description="Helical" evidence="7">
    <location>
        <begin position="58"/>
        <end position="78"/>
    </location>
</feature>
<accession>A0A7S8F327</accession>
<feature type="transmembrane region" description="Helical" evidence="7">
    <location>
        <begin position="20"/>
        <end position="38"/>
    </location>
</feature>
<dbReference type="Proteomes" id="UP000594459">
    <property type="component" value="Chromosome"/>
</dbReference>
<proteinExistence type="inferred from homology"/>
<dbReference type="PANTHER" id="PTHR33452">
    <property type="entry name" value="OXIDOREDUCTASE CATD-RELATED"/>
    <property type="match status" value="1"/>
</dbReference>
<dbReference type="RefSeq" id="WP_200981162.1">
    <property type="nucleotide sequence ID" value="NZ_CP064654.1"/>
</dbReference>
<protein>
    <submittedName>
        <fullName evidence="8">DoxX family protein</fullName>
    </submittedName>
</protein>
<evidence type="ECO:0000256" key="1">
    <source>
        <dbReference type="ARBA" id="ARBA00004651"/>
    </source>
</evidence>
<gene>
    <name evidence="8" type="ORF">IRL76_09735</name>
</gene>
<dbReference type="InterPro" id="IPR032808">
    <property type="entry name" value="DoxX"/>
</dbReference>
<evidence type="ECO:0000256" key="5">
    <source>
        <dbReference type="ARBA" id="ARBA00022989"/>
    </source>
</evidence>
<evidence type="ECO:0000256" key="2">
    <source>
        <dbReference type="ARBA" id="ARBA00006679"/>
    </source>
</evidence>
<keyword evidence="3" id="KW-1003">Cell membrane</keyword>
<evidence type="ECO:0000256" key="4">
    <source>
        <dbReference type="ARBA" id="ARBA00022692"/>
    </source>
</evidence>
<dbReference type="EMBL" id="CP064654">
    <property type="protein sequence ID" value="QPC98155.1"/>
    <property type="molecule type" value="Genomic_DNA"/>
</dbReference>
<evidence type="ECO:0000256" key="3">
    <source>
        <dbReference type="ARBA" id="ARBA00022475"/>
    </source>
</evidence>
<dbReference type="InterPro" id="IPR051907">
    <property type="entry name" value="DoxX-like_oxidoreductase"/>
</dbReference>
<sequence length="140" mass="14777">MNTITESYIKPNTASTSIDWLALGARIMLAAIFILAGFNKAADPVGTMGYIGSVGLPFPELGLFAAIAIEVIGGLALVAGFKTRAVALVLAIFSIVTAAIFHSQLADQVQFVMFFKNFAMAGGFLQVAAFGPGRFSLDRR</sequence>
<keyword evidence="4 7" id="KW-0812">Transmembrane</keyword>
<evidence type="ECO:0000313" key="8">
    <source>
        <dbReference type="EMBL" id="QPC98155.1"/>
    </source>
</evidence>
<name>A0A7S8F327_9SPHN</name>